<dbReference type="Proteomes" id="UP000545761">
    <property type="component" value="Unassembled WGS sequence"/>
</dbReference>
<name>A0A7W0IAN5_9ACTN</name>
<evidence type="ECO:0000313" key="2">
    <source>
        <dbReference type="Proteomes" id="UP000545761"/>
    </source>
</evidence>
<proteinExistence type="predicted"/>
<reference evidence="1 2" key="1">
    <citation type="submission" date="2020-07" db="EMBL/GenBank/DDBJ databases">
        <title>Streptomyces isolated from Indian soil.</title>
        <authorList>
            <person name="Mandal S."/>
            <person name="Maiti P.K."/>
        </authorList>
    </citation>
    <scope>NUCLEOTIDE SEQUENCE [LARGE SCALE GENOMIC DNA]</scope>
    <source>
        <strain evidence="1 2">PSKA28</strain>
    </source>
</reference>
<comment type="caution">
    <text evidence="1">The sequence shown here is derived from an EMBL/GenBank/DDBJ whole genome shotgun (WGS) entry which is preliminary data.</text>
</comment>
<gene>
    <name evidence="1" type="ORF">H1D24_22505</name>
</gene>
<accession>A0A7W0IAN5</accession>
<organism evidence="1 2">
    <name type="scientific">Streptomyces himalayensis subsp. himalayensis</name>
    <dbReference type="NCBI Taxonomy" id="2756131"/>
    <lineage>
        <taxon>Bacteria</taxon>
        <taxon>Bacillati</taxon>
        <taxon>Actinomycetota</taxon>
        <taxon>Actinomycetes</taxon>
        <taxon>Kitasatosporales</taxon>
        <taxon>Streptomycetaceae</taxon>
        <taxon>Streptomyces</taxon>
        <taxon>Streptomyces himalayensis</taxon>
    </lineage>
</organism>
<evidence type="ECO:0000313" key="1">
    <source>
        <dbReference type="EMBL" id="MBA2948513.1"/>
    </source>
</evidence>
<sequence>MLSPAQAAEPLALSAGLIASLATVTWLDTDPTGATMCCLLLVPQPPRGPYEAPTVIERRMRTLATALSLGPATAPPPDIGPRLRPLSPTDVALRFDGTPYRKRIPAGRPWTLLLRQRTPAALVLGLDPLSRTASPAEIDAYLDRTTLQQRLFFGHTRTE</sequence>
<dbReference type="RefSeq" id="WP_181659460.1">
    <property type="nucleotide sequence ID" value="NZ_JACEHE010000014.1"/>
</dbReference>
<dbReference type="EMBL" id="JACEHE010000014">
    <property type="protein sequence ID" value="MBA2948513.1"/>
    <property type="molecule type" value="Genomic_DNA"/>
</dbReference>
<dbReference type="AlphaFoldDB" id="A0A7W0IAN5"/>
<protein>
    <submittedName>
        <fullName evidence="1">Uncharacterized protein</fullName>
    </submittedName>
</protein>